<reference evidence="2" key="1">
    <citation type="journal article" date="2023" name="Nat. Plants">
        <title>Single-cell RNA sequencing provides a high-resolution roadmap for understanding the multicellular compartmentation of specialized metabolism.</title>
        <authorList>
            <person name="Sun S."/>
            <person name="Shen X."/>
            <person name="Li Y."/>
            <person name="Li Y."/>
            <person name="Wang S."/>
            <person name="Li R."/>
            <person name="Zhang H."/>
            <person name="Shen G."/>
            <person name="Guo B."/>
            <person name="Wei J."/>
            <person name="Xu J."/>
            <person name="St-Pierre B."/>
            <person name="Chen S."/>
            <person name="Sun C."/>
        </authorList>
    </citation>
    <scope>NUCLEOTIDE SEQUENCE [LARGE SCALE GENOMIC DNA]</scope>
</reference>
<comment type="caution">
    <text evidence="1">The sequence shown here is derived from an EMBL/GenBank/DDBJ whole genome shotgun (WGS) entry which is preliminary data.</text>
</comment>
<gene>
    <name evidence="1" type="ORF">M9H77_10200</name>
</gene>
<evidence type="ECO:0000313" key="1">
    <source>
        <dbReference type="EMBL" id="KAI5679250.1"/>
    </source>
</evidence>
<evidence type="ECO:0000313" key="2">
    <source>
        <dbReference type="Proteomes" id="UP001060085"/>
    </source>
</evidence>
<dbReference type="EMBL" id="CM044702">
    <property type="protein sequence ID" value="KAI5679250.1"/>
    <property type="molecule type" value="Genomic_DNA"/>
</dbReference>
<name>A0ACC0C2S7_CATRO</name>
<protein>
    <submittedName>
        <fullName evidence="1">Uncharacterized protein</fullName>
    </submittedName>
</protein>
<organism evidence="1 2">
    <name type="scientific">Catharanthus roseus</name>
    <name type="common">Madagascar periwinkle</name>
    <name type="synonym">Vinca rosea</name>
    <dbReference type="NCBI Taxonomy" id="4058"/>
    <lineage>
        <taxon>Eukaryota</taxon>
        <taxon>Viridiplantae</taxon>
        <taxon>Streptophyta</taxon>
        <taxon>Embryophyta</taxon>
        <taxon>Tracheophyta</taxon>
        <taxon>Spermatophyta</taxon>
        <taxon>Magnoliopsida</taxon>
        <taxon>eudicotyledons</taxon>
        <taxon>Gunneridae</taxon>
        <taxon>Pentapetalae</taxon>
        <taxon>asterids</taxon>
        <taxon>lamiids</taxon>
        <taxon>Gentianales</taxon>
        <taxon>Apocynaceae</taxon>
        <taxon>Rauvolfioideae</taxon>
        <taxon>Vinceae</taxon>
        <taxon>Catharanthinae</taxon>
        <taxon>Catharanthus</taxon>
    </lineage>
</organism>
<keyword evidence="2" id="KW-1185">Reference proteome</keyword>
<proteinExistence type="predicted"/>
<sequence length="503" mass="54851">MEENQEPLLSNDFNYLKESQILEANKLLESGGDLSPINGVHDLFRELYLESKKLWYLAAPAVFTSLCQYTIGAITQMFAGHLGNLPLAAVSVENGVIAAFGFGILMGLGSALETLCGQAYGANQFGVLGIYLQRSWIILITAALPIMPFFIFATPLLKFLGQKSTIAEEAGKLALWMIPQQFAYTLIIPLSKFLQAQSKVMEMAIIAAIALCFHSLLSWVLIMKMGLGLFGAALVLNGSWWFMTLAQFLFVIAGFCGDSWSGFSWNSLANLLEFVKLSISSAIMLCLQIWYTIALILVAGHLKNAEVSVDALSICMNILGWSSTVGMGLNVAISVRVSNELGSKHPRAARFSVMVVAMASLLLGLLFAMALLVEKSRYPALFSSSNEVKQLVQHLTPLLSLTVILSCIQNTLSGVAIGAGWQKFVACLNSGCYFLFGVPFGILLCFKFDMGVKGLWYGMVLGLLLQSVALFWVICITNWNKEASSAEDRLKLWGGSDSNQSQQ</sequence>
<accession>A0ACC0C2S7</accession>
<dbReference type="Proteomes" id="UP001060085">
    <property type="component" value="Linkage Group LG02"/>
</dbReference>